<organism evidence="1 2">
    <name type="scientific">Gemmata massiliana</name>
    <dbReference type="NCBI Taxonomy" id="1210884"/>
    <lineage>
        <taxon>Bacteria</taxon>
        <taxon>Pseudomonadati</taxon>
        <taxon>Planctomycetota</taxon>
        <taxon>Planctomycetia</taxon>
        <taxon>Gemmatales</taxon>
        <taxon>Gemmataceae</taxon>
        <taxon>Gemmata</taxon>
    </lineage>
</organism>
<proteinExistence type="predicted"/>
<dbReference type="KEGG" id="gms:SOIL9_75370"/>
<dbReference type="RefSeq" id="WP_162672721.1">
    <property type="nucleotide sequence ID" value="NZ_LR593886.1"/>
</dbReference>
<protein>
    <recommendedName>
        <fullName evidence="3">Flagellin N-methylase</fullName>
    </recommendedName>
</protein>
<dbReference type="PANTHER" id="PTHR35866">
    <property type="entry name" value="PUTATIVE-RELATED"/>
    <property type="match status" value="1"/>
</dbReference>
<accession>A0A6P2DHM5</accession>
<sequence length="144" mass="16500">MSDAKQNRTPEPWFAEGLAFECTQCGDCCTGAPGFVWITDEELAALAEFLGQPIEEVRDLHTRKARGRRTIREKTNGDCVFFDRKKGCTVYRVRPAQCRTWPFWDSNLATPEDWKRTCEICPGSGRGEVIPVEEISRRLKVIRM</sequence>
<evidence type="ECO:0000313" key="2">
    <source>
        <dbReference type="Proteomes" id="UP000464178"/>
    </source>
</evidence>
<evidence type="ECO:0000313" key="1">
    <source>
        <dbReference type="EMBL" id="VTS02376.1"/>
    </source>
</evidence>
<dbReference type="InterPro" id="IPR005358">
    <property type="entry name" value="Puta_zinc/iron-chelating_dom"/>
</dbReference>
<reference evidence="1 2" key="1">
    <citation type="submission" date="2019-05" db="EMBL/GenBank/DDBJ databases">
        <authorList>
            <consortium name="Science for Life Laboratories"/>
        </authorList>
    </citation>
    <scope>NUCLEOTIDE SEQUENCE [LARGE SCALE GENOMIC DNA]</scope>
    <source>
        <strain evidence="1">Soil9</strain>
    </source>
</reference>
<dbReference type="PANTHER" id="PTHR35866:SF1">
    <property type="entry name" value="YKGJ FAMILY CYSTEINE CLUSTER PROTEIN"/>
    <property type="match status" value="1"/>
</dbReference>
<name>A0A6P2DHM5_9BACT</name>
<evidence type="ECO:0008006" key="3">
    <source>
        <dbReference type="Google" id="ProtNLM"/>
    </source>
</evidence>
<dbReference type="Proteomes" id="UP000464178">
    <property type="component" value="Chromosome"/>
</dbReference>
<dbReference type="Pfam" id="PF03692">
    <property type="entry name" value="CxxCxxCC"/>
    <property type="match status" value="1"/>
</dbReference>
<dbReference type="EMBL" id="LR593886">
    <property type="protein sequence ID" value="VTS02376.1"/>
    <property type="molecule type" value="Genomic_DNA"/>
</dbReference>
<gene>
    <name evidence="1" type="ORF">SOIL9_75370</name>
</gene>
<keyword evidence="2" id="KW-1185">Reference proteome</keyword>
<dbReference type="AlphaFoldDB" id="A0A6P2DHM5"/>